<comment type="caution">
    <text evidence="1">The sequence shown here is derived from an EMBL/GenBank/DDBJ whole genome shotgun (WGS) entry which is preliminary data.</text>
</comment>
<name>A0A409YT10_9AGAR</name>
<dbReference type="OrthoDB" id="3166422at2759"/>
<sequence length="127" mass="14296">MYSRAAGQAYTWTEGQGLAPKSREHFWSHVAEYPCHHPDLPPGTEAEFVEALRHARETITNGAVFPFNELQISQIIARYQDLTDRRSQGSNVTPDLAWLMGMIMPLDAVNRRVDDYNLAALLNGSHS</sequence>
<gene>
    <name evidence="1" type="ORF">CVT26_005336</name>
</gene>
<proteinExistence type="predicted"/>
<dbReference type="AlphaFoldDB" id="A0A409YT10"/>
<reference evidence="1 2" key="1">
    <citation type="journal article" date="2018" name="Evol. Lett.">
        <title>Horizontal gene cluster transfer increased hallucinogenic mushroom diversity.</title>
        <authorList>
            <person name="Reynolds H.T."/>
            <person name="Vijayakumar V."/>
            <person name="Gluck-Thaler E."/>
            <person name="Korotkin H.B."/>
            <person name="Matheny P.B."/>
            <person name="Slot J.C."/>
        </authorList>
    </citation>
    <scope>NUCLEOTIDE SEQUENCE [LARGE SCALE GENOMIC DNA]</scope>
    <source>
        <strain evidence="1 2">SRW20</strain>
    </source>
</reference>
<dbReference type="Proteomes" id="UP000284706">
    <property type="component" value="Unassembled WGS sequence"/>
</dbReference>
<evidence type="ECO:0000313" key="1">
    <source>
        <dbReference type="EMBL" id="PPR06109.1"/>
    </source>
</evidence>
<dbReference type="EMBL" id="NHYE01000375">
    <property type="protein sequence ID" value="PPR06109.1"/>
    <property type="molecule type" value="Genomic_DNA"/>
</dbReference>
<protein>
    <submittedName>
        <fullName evidence="1">Uncharacterized protein</fullName>
    </submittedName>
</protein>
<accession>A0A409YT10</accession>
<organism evidence="1 2">
    <name type="scientific">Gymnopilus dilepis</name>
    <dbReference type="NCBI Taxonomy" id="231916"/>
    <lineage>
        <taxon>Eukaryota</taxon>
        <taxon>Fungi</taxon>
        <taxon>Dikarya</taxon>
        <taxon>Basidiomycota</taxon>
        <taxon>Agaricomycotina</taxon>
        <taxon>Agaricomycetes</taxon>
        <taxon>Agaricomycetidae</taxon>
        <taxon>Agaricales</taxon>
        <taxon>Agaricineae</taxon>
        <taxon>Hymenogastraceae</taxon>
        <taxon>Gymnopilus</taxon>
    </lineage>
</organism>
<keyword evidence="2" id="KW-1185">Reference proteome</keyword>
<evidence type="ECO:0000313" key="2">
    <source>
        <dbReference type="Proteomes" id="UP000284706"/>
    </source>
</evidence>
<dbReference type="InParanoid" id="A0A409YT10"/>